<feature type="transmembrane region" description="Helical" evidence="6">
    <location>
        <begin position="517"/>
        <end position="535"/>
    </location>
</feature>
<dbReference type="CDD" id="cd05157">
    <property type="entry name" value="ETNK_euk"/>
    <property type="match status" value="1"/>
</dbReference>
<keyword evidence="9" id="KW-1185">Reference proteome</keyword>
<feature type="compositionally biased region" description="Acidic residues" evidence="5">
    <location>
        <begin position="1345"/>
        <end position="1355"/>
    </location>
</feature>
<evidence type="ECO:0000256" key="3">
    <source>
        <dbReference type="ARBA" id="ARBA00022989"/>
    </source>
</evidence>
<comment type="subcellular location">
    <subcellularLocation>
        <location evidence="1">Membrane</location>
        <topology evidence="1">Multi-pass membrane protein</topology>
    </subcellularLocation>
</comment>
<feature type="region of interest" description="Disordered" evidence="5">
    <location>
        <begin position="263"/>
        <end position="295"/>
    </location>
</feature>
<protein>
    <recommendedName>
        <fullName evidence="7">Choline kinase N-terminal domain-containing protein</fullName>
    </recommendedName>
</protein>
<dbReference type="Pfam" id="PF03547">
    <property type="entry name" value="Mem_trans"/>
    <property type="match status" value="1"/>
</dbReference>
<feature type="compositionally biased region" description="Basic and acidic residues" evidence="5">
    <location>
        <begin position="617"/>
        <end position="631"/>
    </location>
</feature>
<keyword evidence="4 6" id="KW-0472">Membrane</keyword>
<evidence type="ECO:0000256" key="5">
    <source>
        <dbReference type="SAM" id="MobiDB-lite"/>
    </source>
</evidence>
<feature type="transmembrane region" description="Helical" evidence="6">
    <location>
        <begin position="154"/>
        <end position="175"/>
    </location>
</feature>
<feature type="region of interest" description="Disordered" evidence="5">
    <location>
        <begin position="1291"/>
        <end position="1355"/>
    </location>
</feature>
<keyword evidence="3 6" id="KW-1133">Transmembrane helix</keyword>
<dbReference type="Gene3D" id="3.90.1200.10">
    <property type="match status" value="1"/>
</dbReference>
<feature type="compositionally biased region" description="Basic and acidic residues" evidence="5">
    <location>
        <begin position="1320"/>
        <end position="1331"/>
    </location>
</feature>
<sequence>MSFFSGVQSLRLRNLADPSSQFTTMAADPYYGGNGLMNILKKKLPPHSSHPNFANLTLLVFEAVLEVVCVSLPGYILARMGQFDAENQKFVANLNTQLFTPCLIFTKLASQLNAEKLVELGVIPFIFVVQLLVSYLAAVAVSKMFRFKARAKNFVIAMAVFGNSNSLPISLVISLSKTLSGLHWDKIPGDNDNEVAARGILYLLIFQQLGQLVRWTWGFNVLLAPASAYRDEDEGRNAAIENGEYSDEEVDHLLTDDSYSDYESGNITPEYRRTYDTSRSSTTTSSLSDATPIPQREDVPFATPSNGNSVIKGPGQLNGNGIAHVDISSGTVLPRDEAYPKGPKGWWMRMTRAIGRFIRGVKAAISRTSRRAFSTLPQWLQKVLSKASSGTSRFLSGLLDFMNPPLWAMLAAIIIASVPKLQHAFFDPGTFISNSVTRAVSQSGQVAVPLILVVLGSNLAKNTLPKEDGASLGDKALEKKLLVASLISRMLIPTIIMAPLLALTAKHVQVSILGDPIFVIVCFLLTGAPSALQLAQICQINNVFMGAMAKLLFHSYVIWILPSTLILPHGPGPASQPQSLSGENPLRHTMEGTTSPRPASAKVVSIVEEPETIAPPQKEKVKTPMQHDHSDLEKAAKRFRASVTGKRLSGRPSIERLGSAARASMAANPSLSSLLSEDSESSPKDGHGHGHGHGQDNLAKRVHAWLEKERSRRSARRAKRKTAAGKTSQDTGTPEHRGDDLDRPSGGQERRPSDSSEGSVALEQLSHILERTLSLKSLELSPRKRRPSHGYKLSSIMKRHSMVGSDTDYFEGAEELVPSCDVVLDNSKTMAYGAGGPDSKEEPGKSGKKSKKEKEKEAWATFKYEIVRLSHTLRLKGWRRVPLDLSGEISVERLSGALTNAVYVVSPPEKLTSQDDSENSAQASKSPPPKLLLRIYGPQVEHLIDRESELQILRRLARKRIGPRLLGTFSNGRFEEFFYAKPLTPADLHNPDTSKRIAKRMRELHEGIDLLRDERDAGPFVWRNWDKWVDRCEQIVTWLDKEIQQDNQQPTQNPADEWRQRGLVCGVEWPVFRQMVQKYRVWLEDKYGGLDKINERLVFAHNDTQYGNILRLEPSGKSPLLLPSNEHKQLVVIDFEYANANLPGLEFANHFTEWCYNYHDQPPYKCTDKLYPTIEDQRRFIKAYLLHNPEVKAPGGSASNPPTPHFGPLPTSGSSTALAATAAPTSISAFMLDSRAPPGEKYSYFDQETQREDQTEAEVQRLMAETRLWRLANSVQWTAWGIVQAHIPGLPDFESKDEDNKPETSKEGQELESATAETRAVGESEKDKDQDAASAEKANENGENGSEEDDEEEFDYLGYAQERAMFVWGDAVNLGIVKMEDLPEDLRKKVKIVQF</sequence>
<name>A0A9P9DZY1_9PLEO</name>
<feature type="compositionally biased region" description="Low complexity" evidence="5">
    <location>
        <begin position="1332"/>
        <end position="1344"/>
    </location>
</feature>
<dbReference type="PANTHER" id="PTHR31794">
    <property type="entry name" value="AUXIN EFFLUX TRANSPORTER FAMILY PROTEIN (EUROFUNG)"/>
    <property type="match status" value="1"/>
</dbReference>
<evidence type="ECO:0000313" key="8">
    <source>
        <dbReference type="EMBL" id="KAH7128348.1"/>
    </source>
</evidence>
<evidence type="ECO:0000256" key="2">
    <source>
        <dbReference type="ARBA" id="ARBA00022692"/>
    </source>
</evidence>
<dbReference type="GO" id="GO:0005783">
    <property type="term" value="C:endoplasmic reticulum"/>
    <property type="evidence" value="ECO:0007669"/>
    <property type="project" value="TreeGrafter"/>
</dbReference>
<dbReference type="SUPFAM" id="SSF56112">
    <property type="entry name" value="Protein kinase-like (PK-like)"/>
    <property type="match status" value="1"/>
</dbReference>
<dbReference type="InterPro" id="IPR011009">
    <property type="entry name" value="Kinase-like_dom_sf"/>
</dbReference>
<dbReference type="InterPro" id="IPR007521">
    <property type="entry name" value="Choline_kin_N"/>
</dbReference>
<evidence type="ECO:0000256" key="1">
    <source>
        <dbReference type="ARBA" id="ARBA00004141"/>
    </source>
</evidence>
<evidence type="ECO:0000256" key="4">
    <source>
        <dbReference type="ARBA" id="ARBA00023136"/>
    </source>
</evidence>
<dbReference type="GO" id="GO:0016773">
    <property type="term" value="F:phosphotransferase activity, alcohol group as acceptor"/>
    <property type="evidence" value="ECO:0007669"/>
    <property type="project" value="InterPro"/>
</dbReference>
<dbReference type="OrthoDB" id="10267235at2759"/>
<gene>
    <name evidence="8" type="ORF">B0J11DRAFT_430926</name>
</gene>
<feature type="transmembrane region" description="Helical" evidence="6">
    <location>
        <begin position="481"/>
        <end position="505"/>
    </location>
</feature>
<feature type="region of interest" description="Disordered" evidence="5">
    <location>
        <begin position="571"/>
        <end position="631"/>
    </location>
</feature>
<feature type="compositionally biased region" description="Basic and acidic residues" evidence="5">
    <location>
        <begin position="1298"/>
        <end position="1309"/>
    </location>
</feature>
<accession>A0A9P9DZY1</accession>
<dbReference type="PANTHER" id="PTHR31794:SF2">
    <property type="entry name" value="AUXIN EFFLUX TRANSPORTER FAMILY PROTEIN (EUROFUNG)"/>
    <property type="match status" value="1"/>
</dbReference>
<feature type="compositionally biased region" description="Basic and acidic residues" evidence="5">
    <location>
        <begin position="733"/>
        <end position="754"/>
    </location>
</feature>
<dbReference type="GO" id="GO:0016020">
    <property type="term" value="C:membrane"/>
    <property type="evidence" value="ECO:0007669"/>
    <property type="project" value="UniProtKB-SubCell"/>
</dbReference>
<feature type="transmembrane region" description="Helical" evidence="6">
    <location>
        <begin position="401"/>
        <end position="419"/>
    </location>
</feature>
<feature type="compositionally biased region" description="Basic residues" evidence="5">
    <location>
        <begin position="713"/>
        <end position="723"/>
    </location>
</feature>
<feature type="region of interest" description="Disordered" evidence="5">
    <location>
        <begin position="668"/>
        <end position="760"/>
    </location>
</feature>
<dbReference type="GO" id="GO:0055085">
    <property type="term" value="P:transmembrane transport"/>
    <property type="evidence" value="ECO:0007669"/>
    <property type="project" value="InterPro"/>
</dbReference>
<dbReference type="Proteomes" id="UP000700596">
    <property type="component" value="Unassembled WGS sequence"/>
</dbReference>
<proteinExistence type="predicted"/>
<reference evidence="8" key="1">
    <citation type="journal article" date="2021" name="Nat. Commun.">
        <title>Genetic determinants of endophytism in the Arabidopsis root mycobiome.</title>
        <authorList>
            <person name="Mesny F."/>
            <person name="Miyauchi S."/>
            <person name="Thiergart T."/>
            <person name="Pickel B."/>
            <person name="Atanasova L."/>
            <person name="Karlsson M."/>
            <person name="Huettel B."/>
            <person name="Barry K.W."/>
            <person name="Haridas S."/>
            <person name="Chen C."/>
            <person name="Bauer D."/>
            <person name="Andreopoulos W."/>
            <person name="Pangilinan J."/>
            <person name="LaButti K."/>
            <person name="Riley R."/>
            <person name="Lipzen A."/>
            <person name="Clum A."/>
            <person name="Drula E."/>
            <person name="Henrissat B."/>
            <person name="Kohler A."/>
            <person name="Grigoriev I.V."/>
            <person name="Martin F.M."/>
            <person name="Hacquard S."/>
        </authorList>
    </citation>
    <scope>NUCLEOTIDE SEQUENCE</scope>
    <source>
        <strain evidence="8">MPI-CAGE-CH-0243</strain>
    </source>
</reference>
<organism evidence="8 9">
    <name type="scientific">Dendryphion nanum</name>
    <dbReference type="NCBI Taxonomy" id="256645"/>
    <lineage>
        <taxon>Eukaryota</taxon>
        <taxon>Fungi</taxon>
        <taxon>Dikarya</taxon>
        <taxon>Ascomycota</taxon>
        <taxon>Pezizomycotina</taxon>
        <taxon>Dothideomycetes</taxon>
        <taxon>Pleosporomycetidae</taxon>
        <taxon>Pleosporales</taxon>
        <taxon>Torulaceae</taxon>
        <taxon>Dendryphion</taxon>
    </lineage>
</organism>
<feature type="transmembrane region" description="Helical" evidence="6">
    <location>
        <begin position="122"/>
        <end position="142"/>
    </location>
</feature>
<dbReference type="Gene3D" id="3.30.200.20">
    <property type="entry name" value="Phosphorylase Kinase, domain 1"/>
    <property type="match status" value="1"/>
</dbReference>
<comment type="caution">
    <text evidence="8">The sequence shown here is derived from an EMBL/GenBank/DDBJ whole genome shotgun (WGS) entry which is preliminary data.</text>
</comment>
<evidence type="ECO:0000256" key="6">
    <source>
        <dbReference type="SAM" id="Phobius"/>
    </source>
</evidence>
<dbReference type="Pfam" id="PF01633">
    <property type="entry name" value="Choline_kinase"/>
    <property type="match status" value="1"/>
</dbReference>
<dbReference type="InterPro" id="IPR004776">
    <property type="entry name" value="Mem_transp_PIN-like"/>
</dbReference>
<dbReference type="Pfam" id="PF04428">
    <property type="entry name" value="Choline_kin_N"/>
    <property type="match status" value="1"/>
</dbReference>
<feature type="compositionally biased region" description="Low complexity" evidence="5">
    <location>
        <begin position="277"/>
        <end position="291"/>
    </location>
</feature>
<feature type="region of interest" description="Disordered" evidence="5">
    <location>
        <begin position="831"/>
        <end position="853"/>
    </location>
</feature>
<keyword evidence="2 6" id="KW-0812">Transmembrane</keyword>
<feature type="transmembrane region" description="Helical" evidence="6">
    <location>
        <begin position="53"/>
        <end position="78"/>
    </location>
</feature>
<feature type="domain" description="Choline kinase N-terminal" evidence="7">
    <location>
        <begin position="812"/>
        <end position="886"/>
    </location>
</feature>
<evidence type="ECO:0000259" key="7">
    <source>
        <dbReference type="Pfam" id="PF04428"/>
    </source>
</evidence>
<evidence type="ECO:0000313" key="9">
    <source>
        <dbReference type="Proteomes" id="UP000700596"/>
    </source>
</evidence>
<dbReference type="EMBL" id="JAGMWT010000005">
    <property type="protein sequence ID" value="KAH7128348.1"/>
    <property type="molecule type" value="Genomic_DNA"/>
</dbReference>